<evidence type="ECO:0000256" key="1">
    <source>
        <dbReference type="ARBA" id="ARBA00022649"/>
    </source>
</evidence>
<reference evidence="2 3" key="1">
    <citation type="submission" date="2017-09" db="EMBL/GenBank/DDBJ databases">
        <title>Depth-based differentiation of microbial function through sediment-hosted aquifers and enrichment of novel symbionts in the deep terrestrial subsurface.</title>
        <authorList>
            <person name="Probst A.J."/>
            <person name="Ladd B."/>
            <person name="Jarett J.K."/>
            <person name="Geller-Mcgrath D.E."/>
            <person name="Sieber C.M."/>
            <person name="Emerson J.B."/>
            <person name="Anantharaman K."/>
            <person name="Thomas B.C."/>
            <person name="Malmstrom R."/>
            <person name="Stieglmeier M."/>
            <person name="Klingl A."/>
            <person name="Woyke T."/>
            <person name="Ryan C.M."/>
            <person name="Banfield J.F."/>
        </authorList>
    </citation>
    <scope>NUCLEOTIDE SEQUENCE [LARGE SCALE GENOMIC DNA]</scope>
    <source>
        <strain evidence="2">CG22_combo_CG10-13_8_21_14_all_36_13</strain>
    </source>
</reference>
<name>A0A2H0DZS6_9BACT</name>
<evidence type="ECO:0000313" key="3">
    <source>
        <dbReference type="Proteomes" id="UP000231143"/>
    </source>
</evidence>
<sequence>MILAFHTRIKKQYKKLSSDDREKFNERMALFEKYPFNQVFRNHALKGKYLGYRSIDITGNLRAIYQPLGSNTAYFVYLGTHSNLYK</sequence>
<dbReference type="InterPro" id="IPR007712">
    <property type="entry name" value="RelE/ParE_toxin"/>
</dbReference>
<evidence type="ECO:0008006" key="4">
    <source>
        <dbReference type="Google" id="ProtNLM"/>
    </source>
</evidence>
<dbReference type="InterPro" id="IPR004386">
    <property type="entry name" value="Toxin_YafQ-like"/>
</dbReference>
<organism evidence="2 3">
    <name type="scientific">Candidatus Campbellbacteria bacterium CG22_combo_CG10-13_8_21_14_all_36_13</name>
    <dbReference type="NCBI Taxonomy" id="1974529"/>
    <lineage>
        <taxon>Bacteria</taxon>
        <taxon>Candidatus Campbelliibacteriota</taxon>
    </lineage>
</organism>
<accession>A0A2H0DZS6</accession>
<keyword evidence="1" id="KW-1277">Toxin-antitoxin system</keyword>
<comment type="caution">
    <text evidence="2">The sequence shown here is derived from an EMBL/GenBank/DDBJ whole genome shotgun (WGS) entry which is preliminary data.</text>
</comment>
<evidence type="ECO:0000313" key="2">
    <source>
        <dbReference type="EMBL" id="PIP87388.1"/>
    </source>
</evidence>
<dbReference type="SUPFAM" id="SSF143011">
    <property type="entry name" value="RelE-like"/>
    <property type="match status" value="1"/>
</dbReference>
<dbReference type="Pfam" id="PF15738">
    <property type="entry name" value="YafQ_toxin"/>
    <property type="match status" value="1"/>
</dbReference>
<dbReference type="AlphaFoldDB" id="A0A2H0DZS6"/>
<dbReference type="Gene3D" id="3.30.2310.20">
    <property type="entry name" value="RelE-like"/>
    <property type="match status" value="1"/>
</dbReference>
<dbReference type="Proteomes" id="UP000231143">
    <property type="component" value="Unassembled WGS sequence"/>
</dbReference>
<proteinExistence type="predicted"/>
<dbReference type="InterPro" id="IPR035093">
    <property type="entry name" value="RelE/ParE_toxin_dom_sf"/>
</dbReference>
<gene>
    <name evidence="2" type="ORF">COW81_00370</name>
</gene>
<dbReference type="EMBL" id="PCTT01000006">
    <property type="protein sequence ID" value="PIP87388.1"/>
    <property type="molecule type" value="Genomic_DNA"/>
</dbReference>
<protein>
    <recommendedName>
        <fullName evidence="4">Type II toxin-antitoxin system mRNA interferase toxin, RelE/StbE family</fullName>
    </recommendedName>
</protein>
<dbReference type="NCBIfam" id="TIGR02385">
    <property type="entry name" value="RelE_StbE"/>
    <property type="match status" value="1"/>
</dbReference>